<dbReference type="Pfam" id="PF00403">
    <property type="entry name" value="HMA"/>
    <property type="match status" value="1"/>
</dbReference>
<evidence type="ECO:0000259" key="2">
    <source>
        <dbReference type="PROSITE" id="PS50846"/>
    </source>
</evidence>
<dbReference type="InterPro" id="IPR036163">
    <property type="entry name" value="HMA_dom_sf"/>
</dbReference>
<feature type="domain" description="HMA" evidence="2">
    <location>
        <begin position="1"/>
        <end position="63"/>
    </location>
</feature>
<dbReference type="PROSITE" id="PS01047">
    <property type="entry name" value="HMA_1"/>
    <property type="match status" value="1"/>
</dbReference>
<reference evidence="3 4" key="1">
    <citation type="submission" date="2024-07" db="EMBL/GenBank/DDBJ databases">
        <title>Draft Genome Sequence of Ferrimicrobium acidiphilum Strain YE2023, Isolated from a Pulp of Bioleach Reactor.</title>
        <authorList>
            <person name="Elkina Y.A."/>
            <person name="Bulaeva A.G."/>
            <person name="Beletsky A.V."/>
            <person name="Mardanov A.V."/>
        </authorList>
    </citation>
    <scope>NUCLEOTIDE SEQUENCE [LARGE SCALE GENOMIC DNA]</scope>
    <source>
        <strain evidence="3 4">YE2023</strain>
    </source>
</reference>
<evidence type="ECO:0000256" key="1">
    <source>
        <dbReference type="ARBA" id="ARBA00022723"/>
    </source>
</evidence>
<dbReference type="SUPFAM" id="SSF55008">
    <property type="entry name" value="HMA, heavy metal-associated domain"/>
    <property type="match status" value="1"/>
</dbReference>
<proteinExistence type="predicted"/>
<dbReference type="EMBL" id="JBFSHR010000042">
    <property type="protein sequence ID" value="MEX6430231.1"/>
    <property type="molecule type" value="Genomic_DNA"/>
</dbReference>
<dbReference type="CDD" id="cd00371">
    <property type="entry name" value="HMA"/>
    <property type="match status" value="1"/>
</dbReference>
<dbReference type="Proteomes" id="UP001560267">
    <property type="component" value="Unassembled WGS sequence"/>
</dbReference>
<dbReference type="InterPro" id="IPR017969">
    <property type="entry name" value="Heavy-metal-associated_CS"/>
</dbReference>
<name>A0ABV3Y3V3_9ACTN</name>
<evidence type="ECO:0000313" key="4">
    <source>
        <dbReference type="Proteomes" id="UP001560267"/>
    </source>
</evidence>
<keyword evidence="1" id="KW-0479">Metal-binding</keyword>
<dbReference type="RefSeq" id="WP_298381888.1">
    <property type="nucleotide sequence ID" value="NZ_JBFSHR010000042.1"/>
</dbReference>
<accession>A0ABV3Y3V3</accession>
<comment type="caution">
    <text evidence="3">The sequence shown here is derived from an EMBL/GenBank/DDBJ whole genome shotgun (WGS) entry which is preliminary data.</text>
</comment>
<organism evidence="3 4">
    <name type="scientific">Ferrimicrobium acidiphilum</name>
    <dbReference type="NCBI Taxonomy" id="121039"/>
    <lineage>
        <taxon>Bacteria</taxon>
        <taxon>Bacillati</taxon>
        <taxon>Actinomycetota</taxon>
        <taxon>Acidimicrobiia</taxon>
        <taxon>Acidimicrobiales</taxon>
        <taxon>Acidimicrobiaceae</taxon>
        <taxon>Ferrimicrobium</taxon>
    </lineage>
</organism>
<gene>
    <name evidence="3" type="ORF">AB6A68_10365</name>
</gene>
<sequence>MQFSVPTVSCHHCQVAIESEVTKLPNVRSVVVDLDDKIVTVEGDGLDVGELLSAIDEAGYDAELIS</sequence>
<keyword evidence="4" id="KW-1185">Reference proteome</keyword>
<dbReference type="PROSITE" id="PS50846">
    <property type="entry name" value="HMA_2"/>
    <property type="match status" value="1"/>
</dbReference>
<evidence type="ECO:0000313" key="3">
    <source>
        <dbReference type="EMBL" id="MEX6430231.1"/>
    </source>
</evidence>
<dbReference type="InterPro" id="IPR006121">
    <property type="entry name" value="HMA_dom"/>
</dbReference>
<protein>
    <submittedName>
        <fullName evidence="3">Heavy metal-associated domain-containing protein</fullName>
    </submittedName>
</protein>
<dbReference type="Gene3D" id="3.30.70.100">
    <property type="match status" value="1"/>
</dbReference>